<evidence type="ECO:0000256" key="3">
    <source>
        <dbReference type="ARBA" id="ARBA00022801"/>
    </source>
</evidence>
<dbReference type="PANTHER" id="PTHR43806:SF11">
    <property type="entry name" value="CEREVISIN-RELATED"/>
    <property type="match status" value="1"/>
</dbReference>
<dbReference type="Pfam" id="PF00082">
    <property type="entry name" value="Peptidase_S8"/>
    <property type="match status" value="1"/>
</dbReference>
<proteinExistence type="inferred from homology"/>
<feature type="transmembrane region" description="Helical" evidence="6">
    <location>
        <begin position="326"/>
        <end position="347"/>
    </location>
</feature>
<dbReference type="SUPFAM" id="SSF52743">
    <property type="entry name" value="Subtilisin-like"/>
    <property type="match status" value="1"/>
</dbReference>
<keyword evidence="6" id="KW-0472">Membrane</keyword>
<gene>
    <name evidence="8" type="ORF">Rhe02_64130</name>
</gene>
<dbReference type="PANTHER" id="PTHR43806">
    <property type="entry name" value="PEPTIDASE S8"/>
    <property type="match status" value="1"/>
</dbReference>
<dbReference type="InterPro" id="IPR022398">
    <property type="entry name" value="Peptidase_S8_His-AS"/>
</dbReference>
<dbReference type="Gene3D" id="3.40.50.200">
    <property type="entry name" value="Peptidase S8/S53 domain"/>
    <property type="match status" value="1"/>
</dbReference>
<dbReference type="PROSITE" id="PS00137">
    <property type="entry name" value="SUBTILASE_HIS"/>
    <property type="match status" value="1"/>
</dbReference>
<dbReference type="EMBL" id="BONY01000048">
    <property type="protein sequence ID" value="GIH08346.1"/>
    <property type="molecule type" value="Genomic_DNA"/>
</dbReference>
<dbReference type="InterPro" id="IPR023827">
    <property type="entry name" value="Peptidase_S8_Asp-AS"/>
</dbReference>
<dbReference type="InterPro" id="IPR015500">
    <property type="entry name" value="Peptidase_S8_subtilisin-rel"/>
</dbReference>
<dbReference type="PROSITE" id="PS00136">
    <property type="entry name" value="SUBTILASE_ASP"/>
    <property type="match status" value="1"/>
</dbReference>
<keyword evidence="6" id="KW-1133">Transmembrane helix</keyword>
<evidence type="ECO:0000313" key="9">
    <source>
        <dbReference type="Proteomes" id="UP000612899"/>
    </source>
</evidence>
<feature type="active site" description="Charge relay system" evidence="5">
    <location>
        <position position="238"/>
    </location>
</feature>
<keyword evidence="3 5" id="KW-0378">Hydrolase</keyword>
<feature type="active site" description="Charge relay system" evidence="5">
    <location>
        <position position="53"/>
    </location>
</feature>
<keyword evidence="4 5" id="KW-0720">Serine protease</keyword>
<keyword evidence="6" id="KW-0812">Transmembrane</keyword>
<keyword evidence="9" id="KW-1185">Reference proteome</keyword>
<sequence>MNLSSILTVLISLITGFPQSDRIDDGQWFHVFLDTRTAHAISTGQGITVAIVDSGVDGGHGDLKDAILPGADMTGPGDGRTDTFGHGTQVAGLVVAKGRTTGVAPGARVLPVRVILRDEYSNYSELIARGIRTAVSAGAQVISLSLAIGRDNLLIRQEVEAALKADVVVVAAAGNRSVDQGIGFPAAIPGVVAVTGLGRDGGVSSTSVAGEAAVIAAPCDDISTTSLGGTYGVGSGTSYSAAIVAGAVALVRSKFPKLKGPEVVRRLTATAIDKGPPGRDSQYGYGILNIVGALTADLPQDTSPPTAALTSSPAGPLGGGGGGGGFPWWLVAVPVVIVGGAAAFFFMRRKTREE</sequence>
<organism evidence="8 9">
    <name type="scientific">Rhizocola hellebori</name>
    <dbReference type="NCBI Taxonomy" id="1392758"/>
    <lineage>
        <taxon>Bacteria</taxon>
        <taxon>Bacillati</taxon>
        <taxon>Actinomycetota</taxon>
        <taxon>Actinomycetes</taxon>
        <taxon>Micromonosporales</taxon>
        <taxon>Micromonosporaceae</taxon>
        <taxon>Rhizocola</taxon>
    </lineage>
</organism>
<dbReference type="InterPro" id="IPR000209">
    <property type="entry name" value="Peptidase_S8/S53_dom"/>
</dbReference>
<dbReference type="GO" id="GO:0004252">
    <property type="term" value="F:serine-type endopeptidase activity"/>
    <property type="evidence" value="ECO:0007669"/>
    <property type="project" value="UniProtKB-UniRule"/>
</dbReference>
<comment type="caution">
    <text evidence="8">The sequence shown here is derived from an EMBL/GenBank/DDBJ whole genome shotgun (WGS) entry which is preliminary data.</text>
</comment>
<dbReference type="PROSITE" id="PS51892">
    <property type="entry name" value="SUBTILASE"/>
    <property type="match status" value="1"/>
</dbReference>
<evidence type="ECO:0000313" key="8">
    <source>
        <dbReference type="EMBL" id="GIH08346.1"/>
    </source>
</evidence>
<dbReference type="RefSeq" id="WP_203912105.1">
    <property type="nucleotide sequence ID" value="NZ_BONY01000048.1"/>
</dbReference>
<feature type="active site" description="Charge relay system" evidence="5">
    <location>
        <position position="86"/>
    </location>
</feature>
<name>A0A8J3QFK9_9ACTN</name>
<accession>A0A8J3QFK9</accession>
<evidence type="ECO:0000256" key="6">
    <source>
        <dbReference type="SAM" id="Phobius"/>
    </source>
</evidence>
<evidence type="ECO:0000256" key="1">
    <source>
        <dbReference type="ARBA" id="ARBA00011073"/>
    </source>
</evidence>
<evidence type="ECO:0000256" key="2">
    <source>
        <dbReference type="ARBA" id="ARBA00022670"/>
    </source>
</evidence>
<dbReference type="InterPro" id="IPR050131">
    <property type="entry name" value="Peptidase_S8_subtilisin-like"/>
</dbReference>
<keyword evidence="2 5" id="KW-0645">Protease</keyword>
<comment type="similarity">
    <text evidence="1 5">Belongs to the peptidase S8 family.</text>
</comment>
<feature type="domain" description="Peptidase S8/S53" evidence="7">
    <location>
        <begin position="44"/>
        <end position="286"/>
    </location>
</feature>
<reference evidence="8" key="1">
    <citation type="submission" date="2021-01" db="EMBL/GenBank/DDBJ databases">
        <title>Whole genome shotgun sequence of Rhizocola hellebori NBRC 109834.</title>
        <authorList>
            <person name="Komaki H."/>
            <person name="Tamura T."/>
        </authorList>
    </citation>
    <scope>NUCLEOTIDE SEQUENCE</scope>
    <source>
        <strain evidence="8">NBRC 109834</strain>
    </source>
</reference>
<dbReference type="GO" id="GO:0006508">
    <property type="term" value="P:proteolysis"/>
    <property type="evidence" value="ECO:0007669"/>
    <property type="project" value="UniProtKB-KW"/>
</dbReference>
<evidence type="ECO:0000256" key="5">
    <source>
        <dbReference type="PROSITE-ProRule" id="PRU01240"/>
    </source>
</evidence>
<dbReference type="PRINTS" id="PR00723">
    <property type="entry name" value="SUBTILISIN"/>
</dbReference>
<evidence type="ECO:0000256" key="4">
    <source>
        <dbReference type="ARBA" id="ARBA00022825"/>
    </source>
</evidence>
<evidence type="ECO:0000259" key="7">
    <source>
        <dbReference type="Pfam" id="PF00082"/>
    </source>
</evidence>
<dbReference type="AlphaFoldDB" id="A0A8J3QFK9"/>
<protein>
    <recommendedName>
        <fullName evidence="7">Peptidase S8/S53 domain-containing protein</fullName>
    </recommendedName>
</protein>
<dbReference type="InterPro" id="IPR036852">
    <property type="entry name" value="Peptidase_S8/S53_dom_sf"/>
</dbReference>
<dbReference type="Proteomes" id="UP000612899">
    <property type="component" value="Unassembled WGS sequence"/>
</dbReference>